<evidence type="ECO:0000313" key="5">
    <source>
        <dbReference type="EMBL" id="KAH7956312.1"/>
    </source>
</evidence>
<reference evidence="5" key="1">
    <citation type="journal article" date="2020" name="Cell">
        <title>Large-Scale Comparative Analyses of Tick Genomes Elucidate Their Genetic Diversity and Vector Capacities.</title>
        <authorList>
            <consortium name="Tick Genome and Microbiome Consortium (TIGMIC)"/>
            <person name="Jia N."/>
            <person name="Wang J."/>
            <person name="Shi W."/>
            <person name="Du L."/>
            <person name="Sun Y."/>
            <person name="Zhan W."/>
            <person name="Jiang J.F."/>
            <person name="Wang Q."/>
            <person name="Zhang B."/>
            <person name="Ji P."/>
            <person name="Bell-Sakyi L."/>
            <person name="Cui X.M."/>
            <person name="Yuan T.T."/>
            <person name="Jiang B.G."/>
            <person name="Yang W.F."/>
            <person name="Lam T.T."/>
            <person name="Chang Q.C."/>
            <person name="Ding S.J."/>
            <person name="Wang X.J."/>
            <person name="Zhu J.G."/>
            <person name="Ruan X.D."/>
            <person name="Zhao L."/>
            <person name="Wei J.T."/>
            <person name="Ye R.Z."/>
            <person name="Que T.C."/>
            <person name="Du C.H."/>
            <person name="Zhou Y.H."/>
            <person name="Cheng J.X."/>
            <person name="Dai P.F."/>
            <person name="Guo W.B."/>
            <person name="Han X.H."/>
            <person name="Huang E.J."/>
            <person name="Li L.F."/>
            <person name="Wei W."/>
            <person name="Gao Y.C."/>
            <person name="Liu J.Z."/>
            <person name="Shao H.Z."/>
            <person name="Wang X."/>
            <person name="Wang C.C."/>
            <person name="Yang T.C."/>
            <person name="Huo Q.B."/>
            <person name="Li W."/>
            <person name="Chen H.Y."/>
            <person name="Chen S.E."/>
            <person name="Zhou L.G."/>
            <person name="Ni X.B."/>
            <person name="Tian J.H."/>
            <person name="Sheng Y."/>
            <person name="Liu T."/>
            <person name="Pan Y.S."/>
            <person name="Xia L.Y."/>
            <person name="Li J."/>
            <person name="Zhao F."/>
            <person name="Cao W.C."/>
        </authorList>
    </citation>
    <scope>NUCLEOTIDE SEQUENCE</scope>
    <source>
        <strain evidence="5">Rsan-2018</strain>
    </source>
</reference>
<dbReference type="InterPro" id="IPR030456">
    <property type="entry name" value="TF_fork_head_CS_2"/>
</dbReference>
<dbReference type="GO" id="GO:0000981">
    <property type="term" value="F:DNA-binding transcription factor activity, RNA polymerase II-specific"/>
    <property type="evidence" value="ECO:0007669"/>
    <property type="project" value="TreeGrafter"/>
</dbReference>
<accession>A0A9D4PW88</accession>
<dbReference type="SMART" id="SM00339">
    <property type="entry name" value="FH"/>
    <property type="match status" value="1"/>
</dbReference>
<evidence type="ECO:0000256" key="3">
    <source>
        <dbReference type="PROSITE-ProRule" id="PRU00089"/>
    </source>
</evidence>
<dbReference type="EMBL" id="JABSTV010001250">
    <property type="protein sequence ID" value="KAH7956312.1"/>
    <property type="molecule type" value="Genomic_DNA"/>
</dbReference>
<dbReference type="InterPro" id="IPR001766">
    <property type="entry name" value="Fork_head_dom"/>
</dbReference>
<keyword evidence="2 3" id="KW-0539">Nucleus</keyword>
<keyword evidence="6" id="KW-1185">Reference proteome</keyword>
<dbReference type="PROSITE" id="PS50039">
    <property type="entry name" value="FORK_HEAD_3"/>
    <property type="match status" value="1"/>
</dbReference>
<keyword evidence="1 3" id="KW-0238">DNA-binding</keyword>
<evidence type="ECO:0000259" key="4">
    <source>
        <dbReference type="PROSITE" id="PS50039"/>
    </source>
</evidence>
<dbReference type="InterPro" id="IPR036390">
    <property type="entry name" value="WH_DNA-bd_sf"/>
</dbReference>
<dbReference type="GO" id="GO:0030154">
    <property type="term" value="P:cell differentiation"/>
    <property type="evidence" value="ECO:0007669"/>
    <property type="project" value="TreeGrafter"/>
</dbReference>
<evidence type="ECO:0000256" key="1">
    <source>
        <dbReference type="ARBA" id="ARBA00023125"/>
    </source>
</evidence>
<sequence>MSSITNIPFSADALFRDAWLGPRPATDDSYLQTLTDSSEADKAGTHGATISDTEGGTTLTLAGAQQLVCSAAAELQSVEPYQCTTNLQTCTAAAPGLVADAEAPPPTKPPYSYVALIDMVLKEAPGGKLPLSGIYNAIMERFPYYKKEQRGWQNSIRHNLSLNECFVKVPRDGVSDAKGHYWCVHPAYKDMFKDGNYQRRRRMNRCSRPAPGTVLPGAAPTTSRMARVSGPAAAFVGCVQGAFSPVRPSQPDAFLGYREQMLHHHQHDLAIARPQVSAEPFYEAAQRASGLWTQQATSSADGRHY</sequence>
<dbReference type="InterPro" id="IPR036388">
    <property type="entry name" value="WH-like_DNA-bd_sf"/>
</dbReference>
<dbReference type="GO" id="GO:0005634">
    <property type="term" value="C:nucleus"/>
    <property type="evidence" value="ECO:0007669"/>
    <property type="project" value="UniProtKB-SubCell"/>
</dbReference>
<reference evidence="5" key="2">
    <citation type="submission" date="2021-09" db="EMBL/GenBank/DDBJ databases">
        <authorList>
            <person name="Jia N."/>
            <person name="Wang J."/>
            <person name="Shi W."/>
            <person name="Du L."/>
            <person name="Sun Y."/>
            <person name="Zhan W."/>
            <person name="Jiang J."/>
            <person name="Wang Q."/>
            <person name="Zhang B."/>
            <person name="Ji P."/>
            <person name="Sakyi L.B."/>
            <person name="Cui X."/>
            <person name="Yuan T."/>
            <person name="Jiang B."/>
            <person name="Yang W."/>
            <person name="Lam T.T.-Y."/>
            <person name="Chang Q."/>
            <person name="Ding S."/>
            <person name="Wang X."/>
            <person name="Zhu J."/>
            <person name="Ruan X."/>
            <person name="Zhao L."/>
            <person name="Wei J."/>
            <person name="Que T."/>
            <person name="Du C."/>
            <person name="Cheng J."/>
            <person name="Dai P."/>
            <person name="Han X."/>
            <person name="Huang E."/>
            <person name="Gao Y."/>
            <person name="Liu J."/>
            <person name="Shao H."/>
            <person name="Ye R."/>
            <person name="Li L."/>
            <person name="Wei W."/>
            <person name="Wang X."/>
            <person name="Wang C."/>
            <person name="Huo Q."/>
            <person name="Li W."/>
            <person name="Guo W."/>
            <person name="Chen H."/>
            <person name="Chen S."/>
            <person name="Zhou L."/>
            <person name="Zhou L."/>
            <person name="Ni X."/>
            <person name="Tian J."/>
            <person name="Zhou Y."/>
            <person name="Sheng Y."/>
            <person name="Liu T."/>
            <person name="Pan Y."/>
            <person name="Xia L."/>
            <person name="Li J."/>
            <person name="Zhao F."/>
            <person name="Cao W."/>
        </authorList>
    </citation>
    <scope>NUCLEOTIDE SEQUENCE</scope>
    <source>
        <strain evidence="5">Rsan-2018</strain>
        <tissue evidence="5">Larvae</tissue>
    </source>
</reference>
<feature type="domain" description="Fork-head" evidence="4">
    <location>
        <begin position="108"/>
        <end position="202"/>
    </location>
</feature>
<proteinExistence type="predicted"/>
<dbReference type="AlphaFoldDB" id="A0A9D4PW88"/>
<dbReference type="Pfam" id="PF00250">
    <property type="entry name" value="Forkhead"/>
    <property type="match status" value="1"/>
</dbReference>
<protein>
    <recommendedName>
        <fullName evidence="4">Fork-head domain-containing protein</fullName>
    </recommendedName>
</protein>
<dbReference type="GO" id="GO:0009653">
    <property type="term" value="P:anatomical structure morphogenesis"/>
    <property type="evidence" value="ECO:0007669"/>
    <property type="project" value="TreeGrafter"/>
</dbReference>
<dbReference type="SUPFAM" id="SSF46785">
    <property type="entry name" value="Winged helix' DNA-binding domain"/>
    <property type="match status" value="1"/>
</dbReference>
<comment type="caution">
    <text evidence="5">The sequence shown here is derived from an EMBL/GenBank/DDBJ whole genome shotgun (WGS) entry which is preliminary data.</text>
</comment>
<dbReference type="InterPro" id="IPR050211">
    <property type="entry name" value="FOX_domain-containing"/>
</dbReference>
<evidence type="ECO:0000256" key="2">
    <source>
        <dbReference type="ARBA" id="ARBA00023242"/>
    </source>
</evidence>
<feature type="DNA-binding region" description="Fork-head" evidence="3">
    <location>
        <begin position="108"/>
        <end position="202"/>
    </location>
</feature>
<evidence type="ECO:0000313" key="6">
    <source>
        <dbReference type="Proteomes" id="UP000821837"/>
    </source>
</evidence>
<comment type="subcellular location">
    <subcellularLocation>
        <location evidence="3">Nucleus</location>
    </subcellularLocation>
</comment>
<gene>
    <name evidence="5" type="ORF">HPB52_008082</name>
</gene>
<dbReference type="PANTHER" id="PTHR11829:SF411">
    <property type="entry name" value="FORKHEAD BOX PROTEIN L2"/>
    <property type="match status" value="1"/>
</dbReference>
<dbReference type="FunFam" id="1.10.10.10:FF:000135">
    <property type="entry name" value="forkhead box protein G1"/>
    <property type="match status" value="1"/>
</dbReference>
<dbReference type="Gene3D" id="1.10.10.10">
    <property type="entry name" value="Winged helix-like DNA-binding domain superfamily/Winged helix DNA-binding domain"/>
    <property type="match status" value="1"/>
</dbReference>
<dbReference type="PANTHER" id="PTHR11829">
    <property type="entry name" value="FORKHEAD BOX PROTEIN"/>
    <property type="match status" value="1"/>
</dbReference>
<organism evidence="5 6">
    <name type="scientific">Rhipicephalus sanguineus</name>
    <name type="common">Brown dog tick</name>
    <name type="synonym">Ixodes sanguineus</name>
    <dbReference type="NCBI Taxonomy" id="34632"/>
    <lineage>
        <taxon>Eukaryota</taxon>
        <taxon>Metazoa</taxon>
        <taxon>Ecdysozoa</taxon>
        <taxon>Arthropoda</taxon>
        <taxon>Chelicerata</taxon>
        <taxon>Arachnida</taxon>
        <taxon>Acari</taxon>
        <taxon>Parasitiformes</taxon>
        <taxon>Ixodida</taxon>
        <taxon>Ixodoidea</taxon>
        <taxon>Ixodidae</taxon>
        <taxon>Rhipicephalinae</taxon>
        <taxon>Rhipicephalus</taxon>
        <taxon>Rhipicephalus</taxon>
    </lineage>
</organism>
<dbReference type="PROSITE" id="PS00658">
    <property type="entry name" value="FORK_HEAD_2"/>
    <property type="match status" value="1"/>
</dbReference>
<dbReference type="Proteomes" id="UP000821837">
    <property type="component" value="Unassembled WGS sequence"/>
</dbReference>
<dbReference type="PRINTS" id="PR00053">
    <property type="entry name" value="FORKHEAD"/>
</dbReference>
<name>A0A9D4PW88_RHISA</name>
<dbReference type="GO" id="GO:0000978">
    <property type="term" value="F:RNA polymerase II cis-regulatory region sequence-specific DNA binding"/>
    <property type="evidence" value="ECO:0007669"/>
    <property type="project" value="TreeGrafter"/>
</dbReference>
<dbReference type="VEuPathDB" id="VectorBase:RSAN_035267"/>